<comment type="subunit">
    <text evidence="2">Component of the Golgi-associated retrograde protein (GARP) complex.</text>
</comment>
<keyword evidence="2" id="KW-0445">Lipid transport</keyword>
<dbReference type="GO" id="GO:0016020">
    <property type="term" value="C:membrane"/>
    <property type="evidence" value="ECO:0007669"/>
    <property type="project" value="TreeGrafter"/>
</dbReference>
<comment type="function">
    <text evidence="2">Acts as component of the GARP complex that is involved in retrograde transport from early and late endosomes to the trans-Golgi network (TGN).</text>
</comment>
<keyword evidence="5" id="KW-1185">Reference proteome</keyword>
<dbReference type="GO" id="GO:0007030">
    <property type="term" value="P:Golgi organization"/>
    <property type="evidence" value="ECO:0007669"/>
    <property type="project" value="UniProtKB-UniRule"/>
</dbReference>
<name>A0A1Y2B0N1_9TREE</name>
<organism evidence="4 5">
    <name type="scientific">Naematelia encephala</name>
    <dbReference type="NCBI Taxonomy" id="71784"/>
    <lineage>
        <taxon>Eukaryota</taxon>
        <taxon>Fungi</taxon>
        <taxon>Dikarya</taxon>
        <taxon>Basidiomycota</taxon>
        <taxon>Agaricomycotina</taxon>
        <taxon>Tremellomycetes</taxon>
        <taxon>Tremellales</taxon>
        <taxon>Naemateliaceae</taxon>
        <taxon>Naematelia</taxon>
    </lineage>
</organism>
<dbReference type="GO" id="GO:0048193">
    <property type="term" value="P:Golgi vesicle transport"/>
    <property type="evidence" value="ECO:0007669"/>
    <property type="project" value="TreeGrafter"/>
</dbReference>
<evidence type="ECO:0000256" key="1">
    <source>
        <dbReference type="ARBA" id="ARBA00006080"/>
    </source>
</evidence>
<evidence type="ECO:0000256" key="3">
    <source>
        <dbReference type="SAM" id="MobiDB-lite"/>
    </source>
</evidence>
<dbReference type="AlphaFoldDB" id="A0A1Y2B0N1"/>
<comment type="caution">
    <text evidence="4">The sequence shown here is derived from an EMBL/GenBank/DDBJ whole genome shotgun (WGS) entry which is preliminary data.</text>
</comment>
<keyword evidence="2" id="KW-0653">Protein transport</keyword>
<proteinExistence type="inferred from homology"/>
<feature type="compositionally biased region" description="Polar residues" evidence="3">
    <location>
        <begin position="27"/>
        <end position="49"/>
    </location>
</feature>
<keyword evidence="2" id="KW-0333">Golgi apparatus</keyword>
<sequence length="301" mass="32521">MSTPTITPAPTPTRRTSALRSPPPQTPSSALSPSSAQRPTYSHNQSGLSTPTPTPTRRTSNLSAGLTTEQRRARRAELRHFYGLKEGGGSDSGDKRDINGAGFDAKGYYEDLIHKSTLEELMKAASSLSADIGKLHGDRHSLVYNHHHQLFAAGDTISHLNSRTPQLLGIMTSLQQSFSSMSQLVDSVALPDPPISLDSDGQPTGAGSVSDGKKRVWKGRLDRIRLMRIAQEPSQKIRTTVEKLLEEIHSSSSSSMHEEGDGDGNDISKSTVTESAEAIKELEEILADLPTLDDDGLQKDS</sequence>
<dbReference type="InParanoid" id="A0A1Y2B0N1"/>
<protein>
    <recommendedName>
        <fullName evidence="2">Vacuolar protein sorting-associated protein 51 homolog</fullName>
    </recommendedName>
</protein>
<dbReference type="GO" id="GO:0005829">
    <property type="term" value="C:cytosol"/>
    <property type="evidence" value="ECO:0007669"/>
    <property type="project" value="GOC"/>
</dbReference>
<dbReference type="OrthoDB" id="203678at2759"/>
<dbReference type="Pfam" id="PF08700">
    <property type="entry name" value="VPS51_Exo84_N"/>
    <property type="match status" value="1"/>
</dbReference>
<dbReference type="PANTHER" id="PTHR15954:SF4">
    <property type="entry name" value="VACUOLAR PROTEIN SORTING-ASSOCIATED PROTEIN 51 HOMOLOG"/>
    <property type="match status" value="1"/>
</dbReference>
<dbReference type="GO" id="GO:0000938">
    <property type="term" value="C:GARP complex"/>
    <property type="evidence" value="ECO:0007669"/>
    <property type="project" value="UniProtKB-UniRule"/>
</dbReference>
<accession>A0A1Y2B0N1</accession>
<dbReference type="GO" id="GO:0042147">
    <property type="term" value="P:retrograde transport, endosome to Golgi"/>
    <property type="evidence" value="ECO:0007669"/>
    <property type="project" value="UniProtKB-UniRule"/>
</dbReference>
<evidence type="ECO:0000256" key="2">
    <source>
        <dbReference type="RuleBase" id="RU368010"/>
    </source>
</evidence>
<dbReference type="GO" id="GO:0015031">
    <property type="term" value="P:protein transport"/>
    <property type="evidence" value="ECO:0007669"/>
    <property type="project" value="UniProtKB-UniRule"/>
</dbReference>
<feature type="region of interest" description="Disordered" evidence="3">
    <location>
        <begin position="248"/>
        <end position="275"/>
    </location>
</feature>
<dbReference type="STRING" id="71784.A0A1Y2B0N1"/>
<feature type="compositionally biased region" description="Low complexity" evidence="3">
    <location>
        <begin position="1"/>
        <end position="20"/>
    </location>
</feature>
<dbReference type="GO" id="GO:0006869">
    <property type="term" value="P:lipid transport"/>
    <property type="evidence" value="ECO:0007669"/>
    <property type="project" value="UniProtKB-UniRule"/>
</dbReference>
<dbReference type="Proteomes" id="UP000193986">
    <property type="component" value="Unassembled WGS sequence"/>
</dbReference>
<dbReference type="EMBL" id="MCFC01000034">
    <property type="protein sequence ID" value="ORY28037.1"/>
    <property type="molecule type" value="Genomic_DNA"/>
</dbReference>
<dbReference type="GO" id="GO:1990745">
    <property type="term" value="C:EARP complex"/>
    <property type="evidence" value="ECO:0007669"/>
    <property type="project" value="TreeGrafter"/>
</dbReference>
<keyword evidence="2" id="KW-0813">Transport</keyword>
<comment type="similarity">
    <text evidence="1 2">Belongs to the VPS51 family.</text>
</comment>
<gene>
    <name evidence="4" type="ORF">BCR39DRAFT_536371</name>
</gene>
<reference evidence="4 5" key="1">
    <citation type="submission" date="2016-07" db="EMBL/GenBank/DDBJ databases">
        <title>Pervasive Adenine N6-methylation of Active Genes in Fungi.</title>
        <authorList>
            <consortium name="DOE Joint Genome Institute"/>
            <person name="Mondo S.J."/>
            <person name="Dannebaum R.O."/>
            <person name="Kuo R.C."/>
            <person name="Labutti K."/>
            <person name="Haridas S."/>
            <person name="Kuo A."/>
            <person name="Salamov A."/>
            <person name="Ahrendt S.R."/>
            <person name="Lipzen A."/>
            <person name="Sullivan W."/>
            <person name="Andreopoulos W.B."/>
            <person name="Clum A."/>
            <person name="Lindquist E."/>
            <person name="Daum C."/>
            <person name="Ramamoorthy G.K."/>
            <person name="Gryganskyi A."/>
            <person name="Culley D."/>
            <person name="Magnuson J.K."/>
            <person name="James T.Y."/>
            <person name="O'Malley M.A."/>
            <person name="Stajich J.E."/>
            <person name="Spatafora J.W."/>
            <person name="Visel A."/>
            <person name="Grigoriev I.V."/>
        </authorList>
    </citation>
    <scope>NUCLEOTIDE SEQUENCE [LARGE SCALE GENOMIC DNA]</scope>
    <source>
        <strain evidence="4 5">68-887.2</strain>
    </source>
</reference>
<evidence type="ECO:0000313" key="4">
    <source>
        <dbReference type="EMBL" id="ORY28037.1"/>
    </source>
</evidence>
<feature type="region of interest" description="Disordered" evidence="3">
    <location>
        <begin position="1"/>
        <end position="71"/>
    </location>
</feature>
<dbReference type="InterPro" id="IPR014812">
    <property type="entry name" value="Vps51"/>
</dbReference>
<comment type="subcellular location">
    <subcellularLocation>
        <location evidence="2">Golgi apparatus</location>
        <location evidence="2">trans-Golgi network</location>
    </subcellularLocation>
</comment>
<evidence type="ECO:0000313" key="5">
    <source>
        <dbReference type="Proteomes" id="UP000193986"/>
    </source>
</evidence>
<dbReference type="GO" id="GO:0032456">
    <property type="term" value="P:endocytic recycling"/>
    <property type="evidence" value="ECO:0007669"/>
    <property type="project" value="TreeGrafter"/>
</dbReference>
<dbReference type="PANTHER" id="PTHR15954">
    <property type="entry name" value="VACUOLAR PROTEIN SORTING-ASSOCIATED PROTEIN 51 HOMOLOG"/>
    <property type="match status" value="1"/>
</dbReference>